<keyword evidence="3" id="KW-1185">Reference proteome</keyword>
<protein>
    <recommendedName>
        <fullName evidence="4">Peptidase M13 N-terminal domain-containing protein</fullName>
    </recommendedName>
</protein>
<feature type="signal peptide" evidence="1">
    <location>
        <begin position="1"/>
        <end position="20"/>
    </location>
</feature>
<evidence type="ECO:0000256" key="1">
    <source>
        <dbReference type="SAM" id="SignalP"/>
    </source>
</evidence>
<reference evidence="2 3" key="2">
    <citation type="journal article" date="2019" name="G3 (Bethesda)">
        <title>Hybrid Assembly of the Genome of the Entomopathogenic Nematode Steinernema carpocapsae Identifies the X-Chromosome.</title>
        <authorList>
            <person name="Serra L."/>
            <person name="Macchietto M."/>
            <person name="Macias-Munoz A."/>
            <person name="McGill C.J."/>
            <person name="Rodriguez I.M."/>
            <person name="Rodriguez B."/>
            <person name="Murad R."/>
            <person name="Mortazavi A."/>
        </authorList>
    </citation>
    <scope>NUCLEOTIDE SEQUENCE [LARGE SCALE GENOMIC DNA]</scope>
    <source>
        <strain evidence="2 3">ALL</strain>
    </source>
</reference>
<dbReference type="Proteomes" id="UP000298663">
    <property type="component" value="Unassembled WGS sequence"/>
</dbReference>
<sequence>MHSLAALLILFFAEFSHCLSDRIIADKCLSRHVLVEVVHKCCYKKASNFTFGGSCSSGFHSEIIYSCEETLSPKSHFEFLLPVFDEYRHDLRVSVLKNMALDLWSLNTIENKTMFNLVASAKNRYSFRTFDEVEKRLSMIESTMKTRNVEWSPSQQPEHANATLVSRQLVLSQLKDGALNAYGDFGFMTNRTRLLVDVMGRLLRGAIVNDSELDEYSLQEFLRRNLPFQFPELRKDLEEFYVSCARITTPGILSRYLDYLEEADAGKKLLLQYKQIFKSALVQFKYMDSNEKDFLVSKHQEPTWFWTDRFVVHDSRWTSLYSRNGCLPAELISSFLNKKCQKFPDIFYSGLQNTSNLYPKMIKLAFGKPCDTTNATFKEVLFECRFPQQPIRFPDSAIQKRFFQRYYIALMERYAGIVREYPVAKKEELAKDTRILAIEERLKLTHFEFHSNDRVESFDPVNYLYPFGFRPEDMFDNDDALFGSREYALTYPKAGIRFMLMPNRAKALLKCAMKLLKGESVSADELKYYDVESIRLVLSKEERPETVPYDNKRELLELLGDFYVEYAQDHTIAIGRKHLDFLSEPRSHLKLLEMYRKIFTFGHVDTSYLSDHYDD</sequence>
<evidence type="ECO:0000313" key="3">
    <source>
        <dbReference type="Proteomes" id="UP000298663"/>
    </source>
</evidence>
<evidence type="ECO:0000313" key="2">
    <source>
        <dbReference type="EMBL" id="TKR67554.1"/>
    </source>
</evidence>
<feature type="chain" id="PRO_5020950958" description="Peptidase M13 N-terminal domain-containing protein" evidence="1">
    <location>
        <begin position="21"/>
        <end position="615"/>
    </location>
</feature>
<dbReference type="EMBL" id="AZBU02000008">
    <property type="protein sequence ID" value="TKR67554.1"/>
    <property type="molecule type" value="Genomic_DNA"/>
</dbReference>
<gene>
    <name evidence="2" type="ORF">L596_023689</name>
</gene>
<reference evidence="2 3" key="1">
    <citation type="journal article" date="2015" name="Genome Biol.">
        <title>Comparative genomics of Steinernema reveals deeply conserved gene regulatory networks.</title>
        <authorList>
            <person name="Dillman A.R."/>
            <person name="Macchietto M."/>
            <person name="Porter C.F."/>
            <person name="Rogers A."/>
            <person name="Williams B."/>
            <person name="Antoshechkin I."/>
            <person name="Lee M.M."/>
            <person name="Goodwin Z."/>
            <person name="Lu X."/>
            <person name="Lewis E.E."/>
            <person name="Goodrich-Blair H."/>
            <person name="Stock S.P."/>
            <person name="Adams B.J."/>
            <person name="Sternberg P.W."/>
            <person name="Mortazavi A."/>
        </authorList>
    </citation>
    <scope>NUCLEOTIDE SEQUENCE [LARGE SCALE GENOMIC DNA]</scope>
    <source>
        <strain evidence="2 3">ALL</strain>
    </source>
</reference>
<proteinExistence type="predicted"/>
<dbReference type="AlphaFoldDB" id="A0A4U5MEG7"/>
<name>A0A4U5MEG7_STECR</name>
<comment type="caution">
    <text evidence="2">The sequence shown here is derived from an EMBL/GenBank/DDBJ whole genome shotgun (WGS) entry which is preliminary data.</text>
</comment>
<evidence type="ECO:0008006" key="4">
    <source>
        <dbReference type="Google" id="ProtNLM"/>
    </source>
</evidence>
<organism evidence="2 3">
    <name type="scientific">Steinernema carpocapsae</name>
    <name type="common">Entomopathogenic nematode</name>
    <dbReference type="NCBI Taxonomy" id="34508"/>
    <lineage>
        <taxon>Eukaryota</taxon>
        <taxon>Metazoa</taxon>
        <taxon>Ecdysozoa</taxon>
        <taxon>Nematoda</taxon>
        <taxon>Chromadorea</taxon>
        <taxon>Rhabditida</taxon>
        <taxon>Tylenchina</taxon>
        <taxon>Panagrolaimomorpha</taxon>
        <taxon>Strongyloidoidea</taxon>
        <taxon>Steinernematidae</taxon>
        <taxon>Steinernema</taxon>
    </lineage>
</organism>
<keyword evidence="1" id="KW-0732">Signal</keyword>
<accession>A0A4U5MEG7</accession>